<evidence type="ECO:0000313" key="1">
    <source>
        <dbReference type="EMBL" id="QZE15688.1"/>
    </source>
</evidence>
<accession>A0AC61NIY6</accession>
<dbReference type="Proteomes" id="UP000826212">
    <property type="component" value="Chromosome"/>
</dbReference>
<organism evidence="1 2">
    <name type="scientific">Halosquirtibacter laminarini</name>
    <dbReference type="NCBI Taxonomy" id="3374600"/>
    <lineage>
        <taxon>Bacteria</taxon>
        <taxon>Pseudomonadati</taxon>
        <taxon>Bacteroidota</taxon>
        <taxon>Bacteroidia</taxon>
        <taxon>Marinilabiliales</taxon>
        <taxon>Prolixibacteraceae</taxon>
        <taxon>Halosquirtibacter</taxon>
    </lineage>
</organism>
<proteinExistence type="predicted"/>
<dbReference type="EMBL" id="CP081303">
    <property type="protein sequence ID" value="QZE15688.1"/>
    <property type="molecule type" value="Genomic_DNA"/>
</dbReference>
<reference evidence="1" key="1">
    <citation type="submission" date="2021-08" db="EMBL/GenBank/DDBJ databases">
        <title>Novel anaerobic bacterium isolated from sea squirt in East Sea, Republic of Korea.</title>
        <authorList>
            <person name="Nguyen T.H."/>
            <person name="Li Z."/>
            <person name="Lee Y.-J."/>
            <person name="Ko J."/>
            <person name="Kim S.-G."/>
        </authorList>
    </citation>
    <scope>NUCLEOTIDE SEQUENCE</scope>
    <source>
        <strain evidence="1">KCTC 25031</strain>
    </source>
</reference>
<evidence type="ECO:0000313" key="2">
    <source>
        <dbReference type="Proteomes" id="UP000826212"/>
    </source>
</evidence>
<keyword evidence="2" id="KW-1185">Reference proteome</keyword>
<protein>
    <submittedName>
        <fullName evidence="1">Nitrophenyl compound nitroreductase subunit ArsF family protein</fullName>
    </submittedName>
</protein>
<gene>
    <name evidence="1" type="ORF">K4L44_07605</name>
</gene>
<name>A0AC61NIY6_9BACT</name>
<sequence>MKKIITLITSVILVACVTTNLFGKNSVKQNSKEVEVVYFHFTQRCTTCQAIEMVVKSYIEKRVEQDNAPYSFQSINIDKPESQEFVKAKKIEGQTLLLICSDRVIDLTDMAFDNADYHPDELTKILEKKLTEITL</sequence>